<dbReference type="InterPro" id="IPR029063">
    <property type="entry name" value="SAM-dependent_MTases_sf"/>
</dbReference>
<dbReference type="Pfam" id="PF13489">
    <property type="entry name" value="Methyltransf_23"/>
    <property type="match status" value="1"/>
</dbReference>
<gene>
    <name evidence="1" type="ORF">PZE19_26275</name>
</gene>
<dbReference type="GO" id="GO:0008168">
    <property type="term" value="F:methyltransferase activity"/>
    <property type="evidence" value="ECO:0007669"/>
    <property type="project" value="UniProtKB-KW"/>
</dbReference>
<organism evidence="1 2">
    <name type="scientific">Paludisphaera mucosa</name>
    <dbReference type="NCBI Taxonomy" id="3030827"/>
    <lineage>
        <taxon>Bacteria</taxon>
        <taxon>Pseudomonadati</taxon>
        <taxon>Planctomycetota</taxon>
        <taxon>Planctomycetia</taxon>
        <taxon>Isosphaerales</taxon>
        <taxon>Isosphaeraceae</taxon>
        <taxon>Paludisphaera</taxon>
    </lineage>
</organism>
<reference evidence="1 2" key="1">
    <citation type="submission" date="2023-03" db="EMBL/GenBank/DDBJ databases">
        <title>Paludisphaera mucosa sp. nov. a novel planctomycete from northern fen.</title>
        <authorList>
            <person name="Ivanova A."/>
        </authorList>
    </citation>
    <scope>NUCLEOTIDE SEQUENCE [LARGE SCALE GENOMIC DNA]</scope>
    <source>
        <strain evidence="1 2">Pla2</strain>
    </source>
</reference>
<dbReference type="PANTHER" id="PTHR43861">
    <property type="entry name" value="TRANS-ACONITATE 2-METHYLTRANSFERASE-RELATED"/>
    <property type="match status" value="1"/>
</dbReference>
<sequence length="242" mass="27064">MGYYAILKSAFRSVLPERVRRLTFDRRSKVYSLVAPIKYFLQKHASHDDVYDRAYYTETVEPLARRSMPHIAATIRDVFGPAKVVDVGCGTGQLLAELKPLGIDAVGYEYSKVAIEMAREKGATVHALDLEQPLEDLALTRADVVVSTEVAEHLPESWADTYVEYLCRTADHVLITAATPGQGGTDHVNEQPNSYWIAKFAARGFHYAEELTLKVRAEWKAAQIADFYSNNVLIFRKPGPAS</sequence>
<dbReference type="RefSeq" id="WP_277863569.1">
    <property type="nucleotide sequence ID" value="NZ_JARRAG010000002.1"/>
</dbReference>
<protein>
    <submittedName>
        <fullName evidence="1">Class I SAM-dependent methyltransferase</fullName>
    </submittedName>
</protein>
<keyword evidence="1" id="KW-0808">Transferase</keyword>
<comment type="caution">
    <text evidence="1">The sequence shown here is derived from an EMBL/GenBank/DDBJ whole genome shotgun (WGS) entry which is preliminary data.</text>
</comment>
<keyword evidence="2" id="KW-1185">Reference proteome</keyword>
<evidence type="ECO:0000313" key="2">
    <source>
        <dbReference type="Proteomes" id="UP001216907"/>
    </source>
</evidence>
<dbReference type="SUPFAM" id="SSF53335">
    <property type="entry name" value="S-adenosyl-L-methionine-dependent methyltransferases"/>
    <property type="match status" value="1"/>
</dbReference>
<dbReference type="Gene3D" id="3.40.50.150">
    <property type="entry name" value="Vaccinia Virus protein VP39"/>
    <property type="match status" value="1"/>
</dbReference>
<accession>A0ABT6FIB1</accession>
<dbReference type="CDD" id="cd02440">
    <property type="entry name" value="AdoMet_MTases"/>
    <property type="match status" value="1"/>
</dbReference>
<dbReference type="EMBL" id="JARRAG010000002">
    <property type="protein sequence ID" value="MDG3007284.1"/>
    <property type="molecule type" value="Genomic_DNA"/>
</dbReference>
<proteinExistence type="predicted"/>
<dbReference type="GO" id="GO:0032259">
    <property type="term" value="P:methylation"/>
    <property type="evidence" value="ECO:0007669"/>
    <property type="project" value="UniProtKB-KW"/>
</dbReference>
<keyword evidence="1" id="KW-0489">Methyltransferase</keyword>
<name>A0ABT6FIB1_9BACT</name>
<evidence type="ECO:0000313" key="1">
    <source>
        <dbReference type="EMBL" id="MDG3007284.1"/>
    </source>
</evidence>
<dbReference type="Proteomes" id="UP001216907">
    <property type="component" value="Unassembled WGS sequence"/>
</dbReference>